<evidence type="ECO:0000313" key="1">
    <source>
        <dbReference type="EMBL" id="MDV5823096.1"/>
    </source>
</evidence>
<dbReference type="EMBL" id="JAPTHD010000001">
    <property type="protein sequence ID" value="MDV5823096.1"/>
    <property type="molecule type" value="Genomic_DNA"/>
</dbReference>
<gene>
    <name evidence="1" type="ORF">O0R41_05730</name>
</gene>
<accession>A0ABU3ZUC5</accession>
<comment type="caution">
    <text evidence="1">The sequence shown here is derived from an EMBL/GenBank/DDBJ whole genome shotgun (WGS) entry which is preliminary data.</text>
</comment>
<dbReference type="RefSeq" id="WP_317516121.1">
    <property type="nucleotide sequence ID" value="NZ_JAPTHD010000001.1"/>
</dbReference>
<dbReference type="Proteomes" id="UP001185984">
    <property type="component" value="Unassembled WGS sequence"/>
</dbReference>
<evidence type="ECO:0000313" key="2">
    <source>
        <dbReference type="Proteomes" id="UP001185984"/>
    </source>
</evidence>
<name>A0ABU3ZUC5_9SPHN</name>
<organism evidence="1 2">
    <name type="scientific">Sphingobium naphthae</name>
    <dbReference type="NCBI Taxonomy" id="1886786"/>
    <lineage>
        <taxon>Bacteria</taxon>
        <taxon>Pseudomonadati</taxon>
        <taxon>Pseudomonadota</taxon>
        <taxon>Alphaproteobacteria</taxon>
        <taxon>Sphingomonadales</taxon>
        <taxon>Sphingomonadaceae</taxon>
        <taxon>Sphingobium</taxon>
    </lineage>
</organism>
<keyword evidence="2" id="KW-1185">Reference proteome</keyword>
<proteinExistence type="predicted"/>
<reference evidence="2" key="1">
    <citation type="journal article" date="2022" name="J Environ Chem Eng">
        <title>Biodegradation of petroleum oil using a constructed nonpathogenic and heavy metal-tolerant bacterial consortium isolated from marine sponges.</title>
        <authorList>
            <person name="Dechsakulwatana C."/>
            <person name="Rungsihiranrut A."/>
            <person name="Muangchinda C."/>
            <person name="Ningthoujam R."/>
            <person name="Klankeo P."/>
            <person name="Pinyakong O."/>
        </authorList>
    </citation>
    <scope>NUCLEOTIDE SEQUENCE [LARGE SCALE GENOMIC DNA]</scope>
    <source>
        <strain evidence="2">MO2-4</strain>
    </source>
</reference>
<protein>
    <submittedName>
        <fullName evidence="1">Uncharacterized protein</fullName>
    </submittedName>
</protein>
<sequence>MTSSANHTQPFQLAIGSAASYVGGNSTSHSIRQFPAVNYPKPMGFAARLSAGTAAKPKWIVDGFAAIELLEADWDGYGSPPIGDRVINQMRSLLDRVLPADGAPGHIVPGSDGSLQAEWHVHEGSFGLVVDDEGVPNAWLRVAGVERERSGIEAIEMVSTIARSLLHV</sequence>